<dbReference type="Pfam" id="PF19045">
    <property type="entry name" value="Ligase_CoA_2"/>
    <property type="match status" value="1"/>
</dbReference>
<dbReference type="GO" id="GO:0043758">
    <property type="term" value="F:acetate-CoA ligase (ADP-forming) activity"/>
    <property type="evidence" value="ECO:0007669"/>
    <property type="project" value="InterPro"/>
</dbReference>
<dbReference type="GO" id="GO:0046872">
    <property type="term" value="F:metal ion binding"/>
    <property type="evidence" value="ECO:0007669"/>
    <property type="project" value="InterPro"/>
</dbReference>
<proteinExistence type="inferred from homology"/>
<dbReference type="InterPro" id="IPR011761">
    <property type="entry name" value="ATP-grasp"/>
</dbReference>
<evidence type="ECO:0000256" key="4">
    <source>
        <dbReference type="ARBA" id="ARBA00060888"/>
    </source>
</evidence>
<dbReference type="STRING" id="592015.HMPREF1705_03938"/>
<dbReference type="Pfam" id="PF13607">
    <property type="entry name" value="Succ_CoA_lig"/>
    <property type="match status" value="1"/>
</dbReference>
<dbReference type="Pfam" id="PF13549">
    <property type="entry name" value="ATP-grasp_5"/>
    <property type="match status" value="1"/>
</dbReference>
<keyword evidence="3 5" id="KW-0067">ATP-binding</keyword>
<evidence type="ECO:0000256" key="5">
    <source>
        <dbReference type="PROSITE-ProRule" id="PRU00409"/>
    </source>
</evidence>
<dbReference type="Proteomes" id="UP000005273">
    <property type="component" value="Unassembled WGS sequence"/>
</dbReference>
<dbReference type="InterPro" id="IPR016102">
    <property type="entry name" value="Succinyl-CoA_synth-like"/>
</dbReference>
<dbReference type="RefSeq" id="WP_009200427.1">
    <property type="nucleotide sequence ID" value="NZ_ACJX03000001.1"/>
</dbReference>
<dbReference type="GO" id="GO:0005524">
    <property type="term" value="F:ATP binding"/>
    <property type="evidence" value="ECO:0007669"/>
    <property type="project" value="UniProtKB-UniRule"/>
</dbReference>
<dbReference type="SMART" id="SM00881">
    <property type="entry name" value="CoA_binding"/>
    <property type="match status" value="1"/>
</dbReference>
<dbReference type="eggNOG" id="COG1042">
    <property type="taxonomic scope" value="Bacteria"/>
</dbReference>
<dbReference type="SUPFAM" id="SSF51735">
    <property type="entry name" value="NAD(P)-binding Rossmann-fold domains"/>
    <property type="match status" value="1"/>
</dbReference>
<dbReference type="InterPro" id="IPR003781">
    <property type="entry name" value="CoA-bd"/>
</dbReference>
<gene>
    <name evidence="7" type="ORF">HMPREF1705_03938</name>
</gene>
<dbReference type="InterPro" id="IPR043938">
    <property type="entry name" value="Ligase_CoA_dom"/>
</dbReference>
<dbReference type="EMBL" id="ACJX03000001">
    <property type="protein sequence ID" value="KRT34698.1"/>
    <property type="molecule type" value="Genomic_DNA"/>
</dbReference>
<comment type="caution">
    <text evidence="7">The sequence shown here is derived from an EMBL/GenBank/DDBJ whole genome shotgun (WGS) entry which is preliminary data.</text>
</comment>
<reference evidence="8" key="1">
    <citation type="submission" date="2012-09" db="EMBL/GenBank/DDBJ databases">
        <authorList>
            <person name="Weinstock G."/>
            <person name="Sodergren E."/>
            <person name="Clifton S."/>
            <person name="Fulton L."/>
            <person name="Fulton B."/>
            <person name="Courtney L."/>
            <person name="Fronick C."/>
            <person name="Harrison M."/>
            <person name="Strong C."/>
            <person name="Farmer C."/>
            <person name="Delehaunty K."/>
            <person name="Markovic C."/>
            <person name="Hall O."/>
            <person name="Minx P."/>
            <person name="Tomlinson C."/>
            <person name="Mitreva M."/>
            <person name="Nelson J."/>
            <person name="Hou S."/>
            <person name="Wollam A."/>
            <person name="Pepin K.H."/>
            <person name="Johnson M."/>
            <person name="Bhonagiri V."/>
            <person name="Nash W.E."/>
            <person name="Suruliraj S."/>
            <person name="Warren W."/>
            <person name="Chinwalla A."/>
            <person name="Mardis E.R."/>
            <person name="Wilson R.K."/>
        </authorList>
    </citation>
    <scope>NUCLEOTIDE SEQUENCE [LARGE SCALE GENOMIC DNA]</scope>
    <source>
        <strain evidence="8">OS1</strain>
    </source>
</reference>
<protein>
    <submittedName>
        <fullName evidence="7">CoA binding domain protein</fullName>
    </submittedName>
</protein>
<dbReference type="Pfam" id="PF13380">
    <property type="entry name" value="CoA_binding_2"/>
    <property type="match status" value="1"/>
</dbReference>
<evidence type="ECO:0000313" key="7">
    <source>
        <dbReference type="EMBL" id="KRT34698.1"/>
    </source>
</evidence>
<dbReference type="Gene3D" id="3.40.50.261">
    <property type="entry name" value="Succinyl-CoA synthetase domains"/>
    <property type="match status" value="2"/>
</dbReference>
<dbReference type="PANTHER" id="PTHR43334">
    <property type="entry name" value="ACETATE--COA LIGASE [ADP-FORMING]"/>
    <property type="match status" value="1"/>
</dbReference>
<evidence type="ECO:0000259" key="6">
    <source>
        <dbReference type="PROSITE" id="PS50975"/>
    </source>
</evidence>
<dbReference type="InterPro" id="IPR051538">
    <property type="entry name" value="Acyl-CoA_Synth/Transferase"/>
</dbReference>
<keyword evidence="2 5" id="KW-0547">Nucleotide-binding</keyword>
<evidence type="ECO:0000313" key="8">
    <source>
        <dbReference type="Proteomes" id="UP000005273"/>
    </source>
</evidence>
<evidence type="ECO:0000256" key="2">
    <source>
        <dbReference type="ARBA" id="ARBA00022741"/>
    </source>
</evidence>
<dbReference type="InterPro" id="IPR013815">
    <property type="entry name" value="ATP_grasp_subdomain_1"/>
</dbReference>
<evidence type="ECO:0000256" key="1">
    <source>
        <dbReference type="ARBA" id="ARBA00022598"/>
    </source>
</evidence>
<dbReference type="Gene3D" id="3.30.470.20">
    <property type="entry name" value="ATP-grasp fold, B domain"/>
    <property type="match status" value="1"/>
</dbReference>
<dbReference type="Gene3D" id="3.40.50.720">
    <property type="entry name" value="NAD(P)-binding Rossmann-like Domain"/>
    <property type="match status" value="1"/>
</dbReference>
<dbReference type="SUPFAM" id="SSF56059">
    <property type="entry name" value="Glutathione synthetase ATP-binding domain-like"/>
    <property type="match status" value="1"/>
</dbReference>
<dbReference type="PROSITE" id="PS50975">
    <property type="entry name" value="ATP_GRASP"/>
    <property type="match status" value="1"/>
</dbReference>
<organism evidence="7 8">
    <name type="scientific">Acetomicrobium hydrogeniformans ATCC BAA-1850</name>
    <dbReference type="NCBI Taxonomy" id="592015"/>
    <lineage>
        <taxon>Bacteria</taxon>
        <taxon>Thermotogati</taxon>
        <taxon>Synergistota</taxon>
        <taxon>Synergistia</taxon>
        <taxon>Synergistales</taxon>
        <taxon>Acetomicrobiaceae</taxon>
        <taxon>Acetomicrobium</taxon>
    </lineage>
</organism>
<accession>A0A0T5X8I0</accession>
<keyword evidence="1" id="KW-0436">Ligase</keyword>
<comment type="similarity">
    <text evidence="4">In the N-terminal section; belongs to the acetate CoA ligase alpha subunit family.</text>
</comment>
<dbReference type="AlphaFoldDB" id="A0A0T5X8I0"/>
<dbReference type="InterPro" id="IPR036291">
    <property type="entry name" value="NAD(P)-bd_dom_sf"/>
</dbReference>
<evidence type="ECO:0000256" key="3">
    <source>
        <dbReference type="ARBA" id="ARBA00022840"/>
    </source>
</evidence>
<feature type="domain" description="ATP-grasp" evidence="6">
    <location>
        <begin position="489"/>
        <end position="525"/>
    </location>
</feature>
<dbReference type="FunFam" id="3.30.1490.20:FF:000020">
    <property type="entry name" value="Protein lysine acetyltransferase"/>
    <property type="match status" value="1"/>
</dbReference>
<dbReference type="InterPro" id="IPR032875">
    <property type="entry name" value="Succ_CoA_lig_flav_dom"/>
</dbReference>
<dbReference type="SUPFAM" id="SSF52210">
    <property type="entry name" value="Succinyl-CoA synthetase domains"/>
    <property type="match status" value="2"/>
</dbReference>
<sequence>MPSFVDLNRLFKPKKIAIVGASSNMESISGRPLKLLNRYNYRGDIFPVNPKYDSLHGFKCYPDIRSLPASPDVAIIGVRAGLVPDILEQCGEKKVPFAVIFSSGFAEADDPQLQDKIIYIANKWNIHLVGPNCQGLVNFVDGVPLSFSASLDAEPLEPGHIAYVSQSGAFGFASFALGADSGVKFRYVVTTGNQVDLDVVDFGRFIIEDREVKLLILYMEGLKDGSKFLDLVQQAKKREIPIAVLKVGKSEVAKEAAKSHTAALTGDREVWDAVFKQYGVISISDVEDIIDLGTIFSSPKRATGKKVAVLTTSGGAGIIMTDLLDDYGLNVPVLDENTQEKIKPYIPPFGSSSNPIDMTAQVINDPKGFPGCLDAVLECPDIDMVTVIISMITGKSGEQMVQDLIAASQGTKKPINCTWLIDRKHGEVFLKQLKAAGVPLFQSLRRSAFALSALANWHEVMLKPTKDIEVRGEPFLSKLPLMMTEYDSKKLLEHWGVPVTNERLCFSLEEAIEASEEIGYPVALKVMSPQILHKTEAGVIALNLQNEEQIRNAYGRILEKARKFNAEANIEGVLVQEMVGSGLECMIGVKRDPIFGPFVAVGLGGIYVEVLRDVSLRRAPIDENTAMEMIEELKGYPLLAGARGQKRKDINALAKAVSLISRMACIESELNELDANPVFVLDEGKGVLVADALILRKEKE</sequence>
<dbReference type="eggNOG" id="COG0045">
    <property type="taxonomic scope" value="Bacteria"/>
</dbReference>
<keyword evidence="8" id="KW-1185">Reference proteome</keyword>
<name>A0A0T5X8I0_9BACT</name>
<dbReference type="PANTHER" id="PTHR43334:SF1">
    <property type="entry name" value="3-HYDROXYPROPIONATE--COA LIGASE [ADP-FORMING]"/>
    <property type="match status" value="1"/>
</dbReference>
<dbReference type="Gene3D" id="3.30.1490.20">
    <property type="entry name" value="ATP-grasp fold, A domain"/>
    <property type="match status" value="1"/>
</dbReference>
<dbReference type="OrthoDB" id="9807426at2"/>